<feature type="compositionally biased region" description="Low complexity" evidence="1">
    <location>
        <begin position="20"/>
        <end position="34"/>
    </location>
</feature>
<reference evidence="2 3" key="1">
    <citation type="journal article" date="2018" name="Front. Plant Sci.">
        <title>Red Clover (Trifolium pratense) and Zigzag Clover (T. medium) - A Picture of Genomic Similarities and Differences.</title>
        <authorList>
            <person name="Dluhosova J."/>
            <person name="Istvanek J."/>
            <person name="Nedelnik J."/>
            <person name="Repkova J."/>
        </authorList>
    </citation>
    <scope>NUCLEOTIDE SEQUENCE [LARGE SCALE GENOMIC DNA]</scope>
    <source>
        <strain evidence="3">cv. 10/8</strain>
        <tissue evidence="2">Leaf</tissue>
    </source>
</reference>
<dbReference type="Proteomes" id="UP000265520">
    <property type="component" value="Unassembled WGS sequence"/>
</dbReference>
<accession>A0A392VGT5</accession>
<evidence type="ECO:0000256" key="1">
    <source>
        <dbReference type="SAM" id="MobiDB-lite"/>
    </source>
</evidence>
<protein>
    <submittedName>
        <fullName evidence="2">Uncharacterized protein</fullName>
    </submittedName>
</protein>
<evidence type="ECO:0000313" key="3">
    <source>
        <dbReference type="Proteomes" id="UP000265520"/>
    </source>
</evidence>
<dbReference type="AlphaFoldDB" id="A0A392VGT5"/>
<sequence length="34" mass="3380">PIKANDESNGSNAKAHDYGSTATSTSAASARAEV</sequence>
<comment type="caution">
    <text evidence="2">The sequence shown here is derived from an EMBL/GenBank/DDBJ whole genome shotgun (WGS) entry which is preliminary data.</text>
</comment>
<dbReference type="EMBL" id="LXQA011130706">
    <property type="protein sequence ID" value="MCI86045.1"/>
    <property type="molecule type" value="Genomic_DNA"/>
</dbReference>
<name>A0A392VGT5_9FABA</name>
<keyword evidence="3" id="KW-1185">Reference proteome</keyword>
<feature type="non-terminal residue" evidence="2">
    <location>
        <position position="1"/>
    </location>
</feature>
<proteinExistence type="predicted"/>
<feature type="region of interest" description="Disordered" evidence="1">
    <location>
        <begin position="1"/>
        <end position="34"/>
    </location>
</feature>
<evidence type="ECO:0000313" key="2">
    <source>
        <dbReference type="EMBL" id="MCI86045.1"/>
    </source>
</evidence>
<organism evidence="2 3">
    <name type="scientific">Trifolium medium</name>
    <dbReference type="NCBI Taxonomy" id="97028"/>
    <lineage>
        <taxon>Eukaryota</taxon>
        <taxon>Viridiplantae</taxon>
        <taxon>Streptophyta</taxon>
        <taxon>Embryophyta</taxon>
        <taxon>Tracheophyta</taxon>
        <taxon>Spermatophyta</taxon>
        <taxon>Magnoliopsida</taxon>
        <taxon>eudicotyledons</taxon>
        <taxon>Gunneridae</taxon>
        <taxon>Pentapetalae</taxon>
        <taxon>rosids</taxon>
        <taxon>fabids</taxon>
        <taxon>Fabales</taxon>
        <taxon>Fabaceae</taxon>
        <taxon>Papilionoideae</taxon>
        <taxon>50 kb inversion clade</taxon>
        <taxon>NPAAA clade</taxon>
        <taxon>Hologalegina</taxon>
        <taxon>IRL clade</taxon>
        <taxon>Trifolieae</taxon>
        <taxon>Trifolium</taxon>
    </lineage>
</organism>